<evidence type="ECO:0000256" key="1">
    <source>
        <dbReference type="SAM" id="MobiDB-lite"/>
    </source>
</evidence>
<feature type="compositionally biased region" description="Polar residues" evidence="1">
    <location>
        <begin position="980"/>
        <end position="993"/>
    </location>
</feature>
<feature type="compositionally biased region" description="Low complexity" evidence="1">
    <location>
        <begin position="209"/>
        <end position="221"/>
    </location>
</feature>
<feature type="compositionally biased region" description="Low complexity" evidence="1">
    <location>
        <begin position="703"/>
        <end position="712"/>
    </location>
</feature>
<feature type="compositionally biased region" description="Polar residues" evidence="1">
    <location>
        <begin position="1242"/>
        <end position="1252"/>
    </location>
</feature>
<feature type="region of interest" description="Disordered" evidence="1">
    <location>
        <begin position="539"/>
        <end position="674"/>
    </location>
</feature>
<accession>A0A0G4I994</accession>
<proteinExistence type="predicted"/>
<feature type="compositionally biased region" description="Low complexity" evidence="1">
    <location>
        <begin position="1113"/>
        <end position="1123"/>
    </location>
</feature>
<feature type="compositionally biased region" description="Basic and acidic residues" evidence="1">
    <location>
        <begin position="876"/>
        <end position="888"/>
    </location>
</feature>
<feature type="compositionally biased region" description="Low complexity" evidence="1">
    <location>
        <begin position="816"/>
        <end position="826"/>
    </location>
</feature>
<feature type="compositionally biased region" description="Basic and acidic residues" evidence="1">
    <location>
        <begin position="1454"/>
        <end position="1472"/>
    </location>
</feature>
<dbReference type="EMBL" id="CDMZ01005709">
    <property type="protein sequence ID" value="CEM53594.1"/>
    <property type="molecule type" value="Genomic_DNA"/>
</dbReference>
<feature type="compositionally biased region" description="Polar residues" evidence="1">
    <location>
        <begin position="775"/>
        <end position="787"/>
    </location>
</feature>
<protein>
    <submittedName>
        <fullName evidence="2">Uncharacterized protein</fullName>
    </submittedName>
</protein>
<feature type="compositionally biased region" description="Pro residues" evidence="1">
    <location>
        <begin position="850"/>
        <end position="859"/>
    </location>
</feature>
<feature type="compositionally biased region" description="Basic and acidic residues" evidence="1">
    <location>
        <begin position="234"/>
        <end position="247"/>
    </location>
</feature>
<feature type="compositionally biased region" description="Low complexity" evidence="1">
    <location>
        <begin position="1421"/>
        <end position="1432"/>
    </location>
</feature>
<feature type="compositionally biased region" description="Polar residues" evidence="1">
    <location>
        <begin position="1127"/>
        <end position="1138"/>
    </location>
</feature>
<feature type="compositionally biased region" description="Polar residues" evidence="1">
    <location>
        <begin position="795"/>
        <end position="815"/>
    </location>
</feature>
<feature type="compositionally biased region" description="Low complexity" evidence="1">
    <location>
        <begin position="15"/>
        <end position="26"/>
    </location>
</feature>
<feature type="compositionally biased region" description="Low complexity" evidence="1">
    <location>
        <begin position="557"/>
        <end position="568"/>
    </location>
</feature>
<feature type="compositionally biased region" description="Basic and acidic residues" evidence="1">
    <location>
        <begin position="636"/>
        <end position="649"/>
    </location>
</feature>
<feature type="compositionally biased region" description="Polar residues" evidence="1">
    <location>
        <begin position="909"/>
        <end position="921"/>
    </location>
</feature>
<feature type="compositionally biased region" description="Polar residues" evidence="1">
    <location>
        <begin position="1149"/>
        <end position="1163"/>
    </location>
</feature>
<feature type="region of interest" description="Disordered" evidence="1">
    <location>
        <begin position="690"/>
        <end position="1511"/>
    </location>
</feature>
<feature type="region of interest" description="Disordered" evidence="1">
    <location>
        <begin position="1529"/>
        <end position="1561"/>
    </location>
</feature>
<feature type="compositionally biased region" description="Polar residues" evidence="1">
    <location>
        <begin position="543"/>
        <end position="552"/>
    </location>
</feature>
<feature type="compositionally biased region" description="Basic and acidic residues" evidence="1">
    <location>
        <begin position="257"/>
        <end position="269"/>
    </location>
</feature>
<feature type="compositionally biased region" description="Polar residues" evidence="1">
    <location>
        <begin position="650"/>
        <end position="674"/>
    </location>
</feature>
<sequence length="1678" mass="175027">MLRERASSAVGFPELQQQNSNANLQAGEEGGDGRRASSASAVVGPQGVGGGEAGGSSEKGSYRMFNFAQMYGCFGSQIAGSCMGGMGVGGFDGRRCSSVPLPFLPRSPSPSRGGNLSFVGRGCSPPRIPWGLCGHAGALSGVPEGLCGPPAAVWERTVGSRGRPGDFSGEMGFPHAQPQPRLRRARSECETSAGPPGGDTGLKLREVDSVSSPFSPSSSASGDGLNRLSLLPGDGRDRRGGQRERRNYGKWRWRWKSGRDGKSKSGRMSEEEDEEESRNLKEGSKLVRKKPNEGVVEAIRQQPRQPFGPLPSHPAVEAIDDRPTEYGDRGRYPFPHGPLAARAQAHPQACSLTAPDQSRSVSCPGLGAHPPHPSLLQSLPAGVPVFSARTGREEHRIGDRKGKEAEAAGPPVTVNHVHLYPSASGAGGPPGVNAVDVVQANALRSLLPLFASQTDTRNLSMGCAPTPGQTRDPEQWKAALRDPYCLVPQTPTPHGGVAGGPVIFDHKPGAPTHYQATSAFPSAAILAALTRGEALPPDFLPSFPSQHGNSLFNFPPTASTATRQTTQQHGAPSSGRAGSRMEGPTQSSPSHQQRGEPRKPEPAPPRAGGHVTSLGAEIDIEETVDAGPIVPPLPSPREEKERGREKTEGPSHSSAHPTKAHTSAMPTACTTSRPNATARAAVLKDFLRAGASETEDQKPQPLPQSSAPLQAQTEGSQRFPSPKSGPARPPPPKATDPSDHHRTLPLSHPSNARLRTAEAEHASMPPQLNARGVSTEVSDVPNASSPANVGLDTTVAEQPESNQPGQTVESFSRMGSSQHNQSNQQNPVSVLRDGAVSMWQPSWAGGRPTPSVPPPPPPQGRDSRRWSDPTASSSALEEKERKREERRAATIHFTKQPTALPPPAPPFHDQQTPQKGSQSLDRNLFGLQRSAKMTPIFFSSPGGGRDSSDASGGGPGTLLVVNTLDSSSTQDHTHQQTQQPSEANTQTVMQRSSVHTHTRSHMEDDSVDSRTPTAPPPHDRDRSGGHSRTAADSSSAVTGSHFPVRPDPAVEDPGSAQKGAGGGRGGVASETPTGRGGGSAMGHGKDLKGQGDGQVKEGSPFFGLDGETAKRNPPQQQQQQQQPLVTARQSSALFQHTPNAFGKAGAAFTDSTPKMLQMNSLSNAAAGGGGPPPARRASVGSLTNAPSSLRLNKSKGGTVRWDDQSPTDGVPERTSEAPNMGGGGGAGGTRKSAGGLARSRTDGSLPSSSPINLQRERDVARHTGGHRTMPSVPPQPPVRASSSASLANPSGGAGGSRPSPASKQQQQGPSNLLSQLLHGGGSGGGQTPTKRGTGGSPTRTGGGGSSGGRLQPSGMRPPDDANGSNPPPRPSQQQTNRSSSSSSSNHLTNAWMPEPAVHAGNPHMHSSSTVAGGGGALTSPSAVSSRSAAAVRLMRERDSLRESGLIQEGSIHSAGRDTDREGRNGSLEEKLPSKRVRPHSEGPALFPRGGGTTPAPVISPEAEEAPGISVRFPPPPTLCGFRGAHTRGTPLAPLPEEDDLVNCRGGDLDGGPSNSSSAPSLLGGAVPAAPCLSSSHPQTQPDISVFVMENSVKCRQLIEGLSSLGLVFRTLSVFSKEGRSQLGRLVRNKSVSEVRVPVVVVGRETYANFEIDCFLEGVCRPLAATRQGKEMMPVHPVR</sequence>
<feature type="compositionally biased region" description="Polar residues" evidence="1">
    <location>
        <begin position="1180"/>
        <end position="1191"/>
    </location>
</feature>
<gene>
    <name evidence="2" type="ORF">Cvel_12101</name>
</gene>
<feature type="compositionally biased region" description="Low complexity" evidence="1">
    <location>
        <begin position="965"/>
        <end position="979"/>
    </location>
</feature>
<feature type="compositionally biased region" description="Low complexity" evidence="1">
    <location>
        <begin position="36"/>
        <end position="45"/>
    </location>
</feature>
<evidence type="ECO:0000313" key="2">
    <source>
        <dbReference type="EMBL" id="CEM53594.1"/>
    </source>
</evidence>
<organism evidence="2">
    <name type="scientific">Chromera velia CCMP2878</name>
    <dbReference type="NCBI Taxonomy" id="1169474"/>
    <lineage>
        <taxon>Eukaryota</taxon>
        <taxon>Sar</taxon>
        <taxon>Alveolata</taxon>
        <taxon>Colpodellida</taxon>
        <taxon>Chromeraceae</taxon>
        <taxon>Chromera</taxon>
    </lineage>
</organism>
<dbReference type="VEuPathDB" id="CryptoDB:Cvel_12101"/>
<feature type="compositionally biased region" description="Gly residues" evidence="1">
    <location>
        <begin position="941"/>
        <end position="956"/>
    </location>
</feature>
<feature type="region of interest" description="Disordered" evidence="1">
    <location>
        <begin position="157"/>
        <end position="293"/>
    </location>
</feature>
<feature type="compositionally biased region" description="Gly residues" evidence="1">
    <location>
        <begin position="1318"/>
        <end position="1347"/>
    </location>
</feature>
<feature type="region of interest" description="Disordered" evidence="1">
    <location>
        <begin position="1"/>
        <end position="57"/>
    </location>
</feature>
<name>A0A0G4I994_9ALVE</name>
<reference evidence="2" key="1">
    <citation type="submission" date="2014-11" db="EMBL/GenBank/DDBJ databases">
        <authorList>
            <person name="Otto D Thomas"/>
            <person name="Naeem Raeece"/>
        </authorList>
    </citation>
    <scope>NUCLEOTIDE SEQUENCE</scope>
</reference>
<feature type="compositionally biased region" description="Low complexity" evidence="1">
    <location>
        <begin position="1371"/>
        <end position="1385"/>
    </location>
</feature>